<evidence type="ECO:0000256" key="4">
    <source>
        <dbReference type="ARBA" id="ARBA00022475"/>
    </source>
</evidence>
<dbReference type="STRING" id="907931.GCA_000165675_01726"/>
<evidence type="ECO:0000256" key="10">
    <source>
        <dbReference type="ARBA" id="ARBA00022840"/>
    </source>
</evidence>
<dbReference type="PANTHER" id="PTHR45453">
    <property type="entry name" value="PHOSPHATE REGULON SENSOR PROTEIN PHOR"/>
    <property type="match status" value="1"/>
</dbReference>
<dbReference type="GO" id="GO:0005524">
    <property type="term" value="F:ATP binding"/>
    <property type="evidence" value="ECO:0007669"/>
    <property type="project" value="UniProtKB-KW"/>
</dbReference>
<evidence type="ECO:0000256" key="8">
    <source>
        <dbReference type="ARBA" id="ARBA00022741"/>
    </source>
</evidence>
<dbReference type="GO" id="GO:0000155">
    <property type="term" value="F:phosphorelay sensor kinase activity"/>
    <property type="evidence" value="ECO:0007669"/>
    <property type="project" value="InterPro"/>
</dbReference>
<evidence type="ECO:0000256" key="5">
    <source>
        <dbReference type="ARBA" id="ARBA00022553"/>
    </source>
</evidence>
<keyword evidence="8" id="KW-0547">Nucleotide-binding</keyword>
<feature type="transmembrane region" description="Helical" evidence="14">
    <location>
        <begin position="14"/>
        <end position="40"/>
    </location>
</feature>
<evidence type="ECO:0000256" key="9">
    <source>
        <dbReference type="ARBA" id="ARBA00022777"/>
    </source>
</evidence>
<dbReference type="InterPro" id="IPR050351">
    <property type="entry name" value="BphY/WalK/GraS-like"/>
</dbReference>
<dbReference type="RefSeq" id="WP_133264329.1">
    <property type="nucleotide sequence ID" value="NZ_JAGYGP010000007.1"/>
</dbReference>
<dbReference type="AlphaFoldDB" id="A0A4R5N947"/>
<keyword evidence="11 14" id="KW-1133">Transmembrane helix</keyword>
<keyword evidence="5" id="KW-0597">Phosphoprotein</keyword>
<dbReference type="InterPro" id="IPR004358">
    <property type="entry name" value="Sig_transdc_His_kin-like_C"/>
</dbReference>
<dbReference type="CDD" id="cd00082">
    <property type="entry name" value="HisKA"/>
    <property type="match status" value="1"/>
</dbReference>
<evidence type="ECO:0000256" key="11">
    <source>
        <dbReference type="ARBA" id="ARBA00022989"/>
    </source>
</evidence>
<dbReference type="Pfam" id="PF00512">
    <property type="entry name" value="HisKA"/>
    <property type="match status" value="1"/>
</dbReference>
<dbReference type="SUPFAM" id="SSF55874">
    <property type="entry name" value="ATPase domain of HSP90 chaperone/DNA topoisomerase II/histidine kinase"/>
    <property type="match status" value="1"/>
</dbReference>
<dbReference type="FunFam" id="1.10.287.130:FF:000008">
    <property type="entry name" value="Two-component sensor histidine kinase"/>
    <property type="match status" value="1"/>
</dbReference>
<keyword evidence="6" id="KW-0808">Transferase</keyword>
<dbReference type="InterPro" id="IPR003594">
    <property type="entry name" value="HATPase_dom"/>
</dbReference>
<dbReference type="SMART" id="SM00388">
    <property type="entry name" value="HisKA"/>
    <property type="match status" value="1"/>
</dbReference>
<organism evidence="16 17">
    <name type="scientific">Leuconostoc fallax</name>
    <dbReference type="NCBI Taxonomy" id="1251"/>
    <lineage>
        <taxon>Bacteria</taxon>
        <taxon>Bacillati</taxon>
        <taxon>Bacillota</taxon>
        <taxon>Bacilli</taxon>
        <taxon>Lactobacillales</taxon>
        <taxon>Lactobacillaceae</taxon>
        <taxon>Leuconostoc</taxon>
    </lineage>
</organism>
<dbReference type="InterPro" id="IPR005467">
    <property type="entry name" value="His_kinase_dom"/>
</dbReference>
<name>A0A4R5N947_9LACO</name>
<keyword evidence="10" id="KW-0067">ATP-binding</keyword>
<dbReference type="Proteomes" id="UP000295681">
    <property type="component" value="Unassembled WGS sequence"/>
</dbReference>
<evidence type="ECO:0000256" key="6">
    <source>
        <dbReference type="ARBA" id="ARBA00022679"/>
    </source>
</evidence>
<comment type="subcellular location">
    <subcellularLocation>
        <location evidence="2">Cell membrane</location>
    </subcellularLocation>
</comment>
<dbReference type="EMBL" id="PUFI01000013">
    <property type="protein sequence ID" value="TDG68521.1"/>
    <property type="molecule type" value="Genomic_DNA"/>
</dbReference>
<comment type="catalytic activity">
    <reaction evidence="1">
        <text>ATP + protein L-histidine = ADP + protein N-phospho-L-histidine.</text>
        <dbReference type="EC" id="2.7.13.3"/>
    </reaction>
</comment>
<dbReference type="PROSITE" id="PS50109">
    <property type="entry name" value="HIS_KIN"/>
    <property type="match status" value="1"/>
</dbReference>
<dbReference type="GO" id="GO:0004721">
    <property type="term" value="F:phosphoprotein phosphatase activity"/>
    <property type="evidence" value="ECO:0007669"/>
    <property type="project" value="TreeGrafter"/>
</dbReference>
<dbReference type="SMART" id="SM00387">
    <property type="entry name" value="HATPase_c"/>
    <property type="match status" value="1"/>
</dbReference>
<dbReference type="EC" id="2.7.13.3" evidence="3"/>
<keyword evidence="9" id="KW-0418">Kinase</keyword>
<evidence type="ECO:0000259" key="15">
    <source>
        <dbReference type="PROSITE" id="PS50109"/>
    </source>
</evidence>
<gene>
    <name evidence="16" type="ORF">C5L23_000123</name>
</gene>
<dbReference type="Pfam" id="PF02518">
    <property type="entry name" value="HATPase_c"/>
    <property type="match status" value="1"/>
</dbReference>
<evidence type="ECO:0000313" key="16">
    <source>
        <dbReference type="EMBL" id="TDG68521.1"/>
    </source>
</evidence>
<dbReference type="GO" id="GO:0005886">
    <property type="term" value="C:plasma membrane"/>
    <property type="evidence" value="ECO:0007669"/>
    <property type="project" value="UniProtKB-SubCell"/>
</dbReference>
<dbReference type="InterPro" id="IPR036890">
    <property type="entry name" value="HATPase_C_sf"/>
</dbReference>
<reference evidence="16 17" key="1">
    <citation type="journal article" date="2019" name="Appl. Microbiol. Biotechnol.">
        <title>Uncovering carbohydrate metabolism through a genotype-phenotype association study of 56 lactic acid bacteria genomes.</title>
        <authorList>
            <person name="Buron-Moles G."/>
            <person name="Chailyan A."/>
            <person name="Dolejs I."/>
            <person name="Forster J."/>
            <person name="Miks M.H."/>
        </authorList>
    </citation>
    <scope>NUCLEOTIDE SEQUENCE [LARGE SCALE GENOMIC DNA]</scope>
    <source>
        <strain evidence="16 17">ATCC 700006</strain>
    </source>
</reference>
<feature type="domain" description="Histidine kinase" evidence="15">
    <location>
        <begin position="145"/>
        <end position="362"/>
    </location>
</feature>
<comment type="caution">
    <text evidence="16">The sequence shown here is derived from an EMBL/GenBank/DDBJ whole genome shotgun (WGS) entry which is preliminary data.</text>
</comment>
<evidence type="ECO:0000256" key="13">
    <source>
        <dbReference type="ARBA" id="ARBA00023136"/>
    </source>
</evidence>
<evidence type="ECO:0000256" key="7">
    <source>
        <dbReference type="ARBA" id="ARBA00022692"/>
    </source>
</evidence>
<dbReference type="InterPro" id="IPR036097">
    <property type="entry name" value="HisK_dim/P_sf"/>
</dbReference>
<evidence type="ECO:0000256" key="2">
    <source>
        <dbReference type="ARBA" id="ARBA00004236"/>
    </source>
</evidence>
<evidence type="ECO:0000256" key="3">
    <source>
        <dbReference type="ARBA" id="ARBA00012438"/>
    </source>
</evidence>
<dbReference type="PRINTS" id="PR00344">
    <property type="entry name" value="BCTRLSENSOR"/>
</dbReference>
<keyword evidence="4" id="KW-1003">Cell membrane</keyword>
<evidence type="ECO:0000256" key="12">
    <source>
        <dbReference type="ARBA" id="ARBA00023012"/>
    </source>
</evidence>
<dbReference type="PANTHER" id="PTHR45453:SF1">
    <property type="entry name" value="PHOSPHATE REGULON SENSOR PROTEIN PHOR"/>
    <property type="match status" value="1"/>
</dbReference>
<sequence length="366" mass="41501">MTIKHFFKQQQTKIYYGSVTFVLGLLFSWALISVNAIVMMPRRELMWFYLVPLHWLTWIGLVIGNALIIIWQVRIYRRTVSLDRLIEDLTKIADEGPDIAVDWNAPFAPRTQALINVSNRIAETTAHLRAEERASEQSKDEMITNISHDLRTPLTAIIGYLGLVEMGDRLSEADRRKYIHTAYDKSNQMKSLVEDLFEFSKTQTSDAVLNINQLSLSDLFAQLLASYEIDARDKNIELMQLTEPNLIIMEGDSDKLARALMNLIINALKYGEGATFIKLTAQVRGDQVEIRVSNNGVPIPQKDLKDIFDRFYRVESSRSSKTGGTGLGLAIVKGIIEQHAGSIYAQSNDEITSFVMTLPLTQRRTV</sequence>
<proteinExistence type="predicted"/>
<evidence type="ECO:0000256" key="14">
    <source>
        <dbReference type="SAM" id="Phobius"/>
    </source>
</evidence>
<dbReference type="SUPFAM" id="SSF47384">
    <property type="entry name" value="Homodimeric domain of signal transducing histidine kinase"/>
    <property type="match status" value="1"/>
</dbReference>
<keyword evidence="7 14" id="KW-0812">Transmembrane</keyword>
<dbReference type="FunFam" id="3.30.565.10:FF:000013">
    <property type="entry name" value="Two-component sensor histidine kinase"/>
    <property type="match status" value="1"/>
</dbReference>
<keyword evidence="12" id="KW-0902">Two-component regulatory system</keyword>
<dbReference type="InterPro" id="IPR003661">
    <property type="entry name" value="HisK_dim/P_dom"/>
</dbReference>
<keyword evidence="17" id="KW-1185">Reference proteome</keyword>
<keyword evidence="13 14" id="KW-0472">Membrane</keyword>
<evidence type="ECO:0000256" key="1">
    <source>
        <dbReference type="ARBA" id="ARBA00000085"/>
    </source>
</evidence>
<dbReference type="GO" id="GO:0016036">
    <property type="term" value="P:cellular response to phosphate starvation"/>
    <property type="evidence" value="ECO:0007669"/>
    <property type="project" value="TreeGrafter"/>
</dbReference>
<protein>
    <recommendedName>
        <fullName evidence="3">histidine kinase</fullName>
        <ecNumber evidence="3">2.7.13.3</ecNumber>
    </recommendedName>
</protein>
<dbReference type="CDD" id="cd00075">
    <property type="entry name" value="HATPase"/>
    <property type="match status" value="1"/>
</dbReference>
<dbReference type="Gene3D" id="1.10.287.130">
    <property type="match status" value="1"/>
</dbReference>
<feature type="transmembrane region" description="Helical" evidence="14">
    <location>
        <begin position="46"/>
        <end position="71"/>
    </location>
</feature>
<evidence type="ECO:0000313" key="17">
    <source>
        <dbReference type="Proteomes" id="UP000295681"/>
    </source>
</evidence>
<accession>A0A4R5N947</accession>
<dbReference type="Gene3D" id="3.30.565.10">
    <property type="entry name" value="Histidine kinase-like ATPase, C-terminal domain"/>
    <property type="match status" value="1"/>
</dbReference>